<evidence type="ECO:0000313" key="3">
    <source>
        <dbReference type="Proteomes" id="UP001085076"/>
    </source>
</evidence>
<dbReference type="EMBL" id="JAGGNH010000001">
    <property type="protein sequence ID" value="KAJ0989925.1"/>
    <property type="molecule type" value="Genomic_DNA"/>
</dbReference>
<evidence type="ECO:0008006" key="4">
    <source>
        <dbReference type="Google" id="ProtNLM"/>
    </source>
</evidence>
<accession>A0A9D5HUG3</accession>
<dbReference type="OrthoDB" id="162989at2759"/>
<reference evidence="2" key="1">
    <citation type="submission" date="2021-03" db="EMBL/GenBank/DDBJ databases">
        <authorList>
            <person name="Li Z."/>
            <person name="Yang C."/>
        </authorList>
    </citation>
    <scope>NUCLEOTIDE SEQUENCE</scope>
    <source>
        <strain evidence="2">Dzin_1.0</strain>
        <tissue evidence="2">Leaf</tissue>
    </source>
</reference>
<dbReference type="AlphaFoldDB" id="A0A9D5HUG3"/>
<feature type="compositionally biased region" description="Polar residues" evidence="1">
    <location>
        <begin position="1"/>
        <end position="23"/>
    </location>
</feature>
<keyword evidence="3" id="KW-1185">Reference proteome</keyword>
<proteinExistence type="predicted"/>
<reference evidence="2" key="2">
    <citation type="journal article" date="2022" name="Hortic Res">
        <title>The genome of Dioscorea zingiberensis sheds light on the biosynthesis, origin and evolution of the medicinally important diosgenin saponins.</title>
        <authorList>
            <person name="Li Y."/>
            <person name="Tan C."/>
            <person name="Li Z."/>
            <person name="Guo J."/>
            <person name="Li S."/>
            <person name="Chen X."/>
            <person name="Wang C."/>
            <person name="Dai X."/>
            <person name="Yang H."/>
            <person name="Song W."/>
            <person name="Hou L."/>
            <person name="Xu J."/>
            <person name="Tong Z."/>
            <person name="Xu A."/>
            <person name="Yuan X."/>
            <person name="Wang W."/>
            <person name="Yang Q."/>
            <person name="Chen L."/>
            <person name="Sun Z."/>
            <person name="Wang K."/>
            <person name="Pan B."/>
            <person name="Chen J."/>
            <person name="Bao Y."/>
            <person name="Liu F."/>
            <person name="Qi X."/>
            <person name="Gang D.R."/>
            <person name="Wen J."/>
            <person name="Li J."/>
        </authorList>
    </citation>
    <scope>NUCLEOTIDE SEQUENCE</scope>
    <source>
        <strain evidence="2">Dzin_1.0</strain>
    </source>
</reference>
<dbReference type="PANTHER" id="PTHR47512:SF3">
    <property type="entry name" value="CHALCONE-FLAVONONE ISOMERASE FAMILY PROTEIN"/>
    <property type="match status" value="1"/>
</dbReference>
<evidence type="ECO:0000313" key="2">
    <source>
        <dbReference type="EMBL" id="KAJ0989925.1"/>
    </source>
</evidence>
<evidence type="ECO:0000256" key="1">
    <source>
        <dbReference type="SAM" id="MobiDB-lite"/>
    </source>
</evidence>
<dbReference type="PANTHER" id="PTHR47512">
    <property type="entry name" value="EXPRESSED PROTEIN"/>
    <property type="match status" value="1"/>
</dbReference>
<comment type="caution">
    <text evidence="2">The sequence shown here is derived from an EMBL/GenBank/DDBJ whole genome shotgun (WGS) entry which is preliminary data.</text>
</comment>
<organism evidence="2 3">
    <name type="scientific">Dioscorea zingiberensis</name>
    <dbReference type="NCBI Taxonomy" id="325984"/>
    <lineage>
        <taxon>Eukaryota</taxon>
        <taxon>Viridiplantae</taxon>
        <taxon>Streptophyta</taxon>
        <taxon>Embryophyta</taxon>
        <taxon>Tracheophyta</taxon>
        <taxon>Spermatophyta</taxon>
        <taxon>Magnoliopsida</taxon>
        <taxon>Liliopsida</taxon>
        <taxon>Dioscoreales</taxon>
        <taxon>Dioscoreaceae</taxon>
        <taxon>Dioscorea</taxon>
    </lineage>
</organism>
<sequence length="268" mass="29609">METETPSSVRRVTRSQTALSSQKVKQEDGVVSRSRTVLLDITNDSPIIGLAQKTPLSMVSKSITLAKKTPGSGEALLRGQVKTLLQQVEEEAVLVNKLSAPLIVPMPANTSHVPSLSCVQVDKILIAPPVVSGGGDPEINLQVEHIKSSDCLINRALLFDSPEKTETVHHVSESILEEEGDDYDEECLDELIEGLMKMSMQEDKRLPEFAGKHTRFIYNSDDELEAEEEVRNNGHELKLVLPSVLLLKGLPVPEGKHLRFQDEDEEED</sequence>
<protein>
    <recommendedName>
        <fullName evidence="4">Chalcone-flavanone isomerase family protein</fullName>
    </recommendedName>
</protein>
<gene>
    <name evidence="2" type="ORF">J5N97_008281</name>
</gene>
<feature type="region of interest" description="Disordered" evidence="1">
    <location>
        <begin position="1"/>
        <end position="26"/>
    </location>
</feature>
<dbReference type="Proteomes" id="UP001085076">
    <property type="component" value="Miscellaneous, Linkage group lg01"/>
</dbReference>
<name>A0A9D5HUG3_9LILI</name>